<keyword evidence="2 4" id="KW-0863">Zinc-finger</keyword>
<name>A0A8H7S8W6_9FUNG</name>
<feature type="region of interest" description="Disordered" evidence="5">
    <location>
        <begin position="132"/>
        <end position="349"/>
    </location>
</feature>
<feature type="compositionally biased region" description="Basic and acidic residues" evidence="5">
    <location>
        <begin position="228"/>
        <end position="238"/>
    </location>
</feature>
<evidence type="ECO:0000256" key="3">
    <source>
        <dbReference type="ARBA" id="ARBA00022833"/>
    </source>
</evidence>
<comment type="caution">
    <text evidence="7">The sequence shown here is derived from an EMBL/GenBank/DDBJ whole genome shotgun (WGS) entry which is preliminary data.</text>
</comment>
<feature type="compositionally biased region" description="Low complexity" evidence="5">
    <location>
        <begin position="263"/>
        <end position="288"/>
    </location>
</feature>
<dbReference type="PROSITE" id="PS01359">
    <property type="entry name" value="ZF_PHD_1"/>
    <property type="match status" value="1"/>
</dbReference>
<dbReference type="InterPro" id="IPR013083">
    <property type="entry name" value="Znf_RING/FYVE/PHD"/>
</dbReference>
<dbReference type="CDD" id="cd15550">
    <property type="entry name" value="PHD_MLL5"/>
    <property type="match status" value="1"/>
</dbReference>
<dbReference type="AlphaFoldDB" id="A0A8H7S8W6"/>
<protein>
    <recommendedName>
        <fullName evidence="6">PHD-type domain-containing protein</fullName>
    </recommendedName>
</protein>
<dbReference type="EMBL" id="JAEPRB010000023">
    <property type="protein sequence ID" value="KAG2225824.1"/>
    <property type="molecule type" value="Genomic_DNA"/>
</dbReference>
<keyword evidence="3" id="KW-0862">Zinc</keyword>
<dbReference type="SMART" id="SM00249">
    <property type="entry name" value="PHD"/>
    <property type="match status" value="1"/>
</dbReference>
<feature type="compositionally biased region" description="Polar residues" evidence="5">
    <location>
        <begin position="188"/>
        <end position="203"/>
    </location>
</feature>
<feature type="compositionally biased region" description="Low complexity" evidence="5">
    <location>
        <begin position="417"/>
        <end position="430"/>
    </location>
</feature>
<evidence type="ECO:0000256" key="4">
    <source>
        <dbReference type="PROSITE-ProRule" id="PRU00146"/>
    </source>
</evidence>
<feature type="compositionally biased region" description="Acidic residues" evidence="5">
    <location>
        <begin position="45"/>
        <end position="66"/>
    </location>
</feature>
<dbReference type="Proteomes" id="UP000646827">
    <property type="component" value="Unassembled WGS sequence"/>
</dbReference>
<dbReference type="PANTHER" id="PTHR47793:SF1">
    <property type="entry name" value="HISTONE DEACETYLASE COMPLEX SUBUNIT CTI6"/>
    <property type="match status" value="1"/>
</dbReference>
<dbReference type="InterPro" id="IPR019786">
    <property type="entry name" value="Zinc_finger_PHD-type_CS"/>
</dbReference>
<evidence type="ECO:0000256" key="2">
    <source>
        <dbReference type="ARBA" id="ARBA00022771"/>
    </source>
</evidence>
<dbReference type="PANTHER" id="PTHR47793">
    <property type="entry name" value="HISTONE DEACETYLASE COMPLEX SUBUNIT CTI6"/>
    <property type="match status" value="1"/>
</dbReference>
<sequence>MTPARRSVRTQAANARKPTTRSVTMPQQRHDTSPPSPRQIRTESAVEDEEEEDEEEDEDEEEEESSDGASVTRCLCGQQNNSGLMVQCDKCEVWQHCDCVGLTEQEIPELYYCDECQPNNHVVLKTHGRFKRAYNPNGGENTEDNQQNNDDTLEKQVDESEARAAKRRKRETNGTRKTTNTNNKVSRRQPTTSTPMATRTQKNGIEKHEATTDTTYTQGKDSTLPPDQTKHNNKHDEQQQSQQQIQQLQQSTPRRTRRKSGDDNNNNGNNNLDSSPPSEEPLASPPVSRGRKQTKSGVRRNNQQHRSPQRQTNGRHKESPRASTPLINQDDASNNGTGAPGIPSTPTLQLYWDEDGLPARESSPPAKVKYPNPKMSFADMNKRVKQIMDYVNKMQAELPKKQPKPECGVKRQRTRSDSTSSSSSTLSSASTLPLLEDDEHHPNYHHQQQKYSHFGSMTSPTTPIPIVEVQQETAKDMADRITYDLLQFKRKFGGSLVASSDAMVSSPRAKKFYHRH</sequence>
<dbReference type="Gene3D" id="3.30.40.10">
    <property type="entry name" value="Zinc/RING finger domain, C3HC4 (zinc finger)"/>
    <property type="match status" value="1"/>
</dbReference>
<feature type="compositionally biased region" description="Basic and acidic residues" evidence="5">
    <location>
        <begin position="152"/>
        <end position="164"/>
    </location>
</feature>
<evidence type="ECO:0000256" key="1">
    <source>
        <dbReference type="ARBA" id="ARBA00022723"/>
    </source>
</evidence>
<keyword evidence="8" id="KW-1185">Reference proteome</keyword>
<feature type="region of interest" description="Disordered" evidence="5">
    <location>
        <begin position="1"/>
        <end position="70"/>
    </location>
</feature>
<dbReference type="Pfam" id="PF20826">
    <property type="entry name" value="PHD_5"/>
    <property type="match status" value="1"/>
</dbReference>
<organism evidence="7 8">
    <name type="scientific">Circinella minor</name>
    <dbReference type="NCBI Taxonomy" id="1195481"/>
    <lineage>
        <taxon>Eukaryota</taxon>
        <taxon>Fungi</taxon>
        <taxon>Fungi incertae sedis</taxon>
        <taxon>Mucoromycota</taxon>
        <taxon>Mucoromycotina</taxon>
        <taxon>Mucoromycetes</taxon>
        <taxon>Mucorales</taxon>
        <taxon>Lichtheimiaceae</taxon>
        <taxon>Circinella</taxon>
    </lineage>
</organism>
<feature type="compositionally biased region" description="Basic and acidic residues" evidence="5">
    <location>
        <begin position="398"/>
        <end position="409"/>
    </location>
</feature>
<evidence type="ECO:0000313" key="8">
    <source>
        <dbReference type="Proteomes" id="UP000646827"/>
    </source>
</evidence>
<feature type="compositionally biased region" description="Polar residues" evidence="5">
    <location>
        <begin position="321"/>
        <end position="337"/>
    </location>
</feature>
<dbReference type="GO" id="GO:0008270">
    <property type="term" value="F:zinc ion binding"/>
    <property type="evidence" value="ECO:0007669"/>
    <property type="project" value="UniProtKB-KW"/>
</dbReference>
<feature type="compositionally biased region" description="Low complexity" evidence="5">
    <location>
        <begin position="137"/>
        <end position="150"/>
    </location>
</feature>
<dbReference type="SUPFAM" id="SSF57903">
    <property type="entry name" value="FYVE/PHD zinc finger"/>
    <property type="match status" value="1"/>
</dbReference>
<evidence type="ECO:0000313" key="7">
    <source>
        <dbReference type="EMBL" id="KAG2225824.1"/>
    </source>
</evidence>
<feature type="compositionally biased region" description="Basic residues" evidence="5">
    <location>
        <begin position="289"/>
        <end position="298"/>
    </location>
</feature>
<feature type="domain" description="PHD-type" evidence="6">
    <location>
        <begin position="71"/>
        <end position="119"/>
    </location>
</feature>
<accession>A0A8H7S8W6</accession>
<dbReference type="PROSITE" id="PS50016">
    <property type="entry name" value="ZF_PHD_2"/>
    <property type="match status" value="1"/>
</dbReference>
<proteinExistence type="predicted"/>
<dbReference type="InterPro" id="IPR001965">
    <property type="entry name" value="Znf_PHD"/>
</dbReference>
<feature type="compositionally biased region" description="Low complexity" evidence="5">
    <location>
        <begin position="239"/>
        <end position="250"/>
    </location>
</feature>
<reference evidence="7 8" key="1">
    <citation type="submission" date="2020-12" db="EMBL/GenBank/DDBJ databases">
        <title>Metabolic potential, ecology and presence of endohyphal bacteria is reflected in genomic diversity of Mucoromycotina.</title>
        <authorList>
            <person name="Muszewska A."/>
            <person name="Okrasinska A."/>
            <person name="Steczkiewicz K."/>
            <person name="Drgas O."/>
            <person name="Orlowska M."/>
            <person name="Perlinska-Lenart U."/>
            <person name="Aleksandrzak-Piekarczyk T."/>
            <person name="Szatraj K."/>
            <person name="Zielenkiewicz U."/>
            <person name="Pilsyk S."/>
            <person name="Malc E."/>
            <person name="Mieczkowski P."/>
            <person name="Kruszewska J.S."/>
            <person name="Biernat P."/>
            <person name="Pawlowska J."/>
        </authorList>
    </citation>
    <scope>NUCLEOTIDE SEQUENCE [LARGE SCALE GENOMIC DNA]</scope>
    <source>
        <strain evidence="7 8">CBS 142.35</strain>
    </source>
</reference>
<dbReference type="InterPro" id="IPR053051">
    <property type="entry name" value="HDAC_complex_subunit"/>
</dbReference>
<feature type="compositionally biased region" description="Polar residues" evidence="5">
    <location>
        <begin position="299"/>
        <end position="312"/>
    </location>
</feature>
<dbReference type="InterPro" id="IPR019787">
    <property type="entry name" value="Znf_PHD-finger"/>
</dbReference>
<feature type="compositionally biased region" description="Polar residues" evidence="5">
    <location>
        <begin position="212"/>
        <end position="221"/>
    </location>
</feature>
<dbReference type="OrthoDB" id="79252at2759"/>
<evidence type="ECO:0000256" key="5">
    <source>
        <dbReference type="SAM" id="MobiDB-lite"/>
    </source>
</evidence>
<feature type="region of interest" description="Disordered" evidence="5">
    <location>
        <begin position="396"/>
        <end position="430"/>
    </location>
</feature>
<keyword evidence="1" id="KW-0479">Metal-binding</keyword>
<dbReference type="InterPro" id="IPR011011">
    <property type="entry name" value="Znf_FYVE_PHD"/>
</dbReference>
<gene>
    <name evidence="7" type="ORF">INT45_007068</name>
</gene>
<evidence type="ECO:0000259" key="6">
    <source>
        <dbReference type="PROSITE" id="PS50016"/>
    </source>
</evidence>
<feature type="compositionally biased region" description="Low complexity" evidence="5">
    <location>
        <begin position="175"/>
        <end position="184"/>
    </location>
</feature>